<evidence type="ECO:0000313" key="3">
    <source>
        <dbReference type="Proteomes" id="UP000799429"/>
    </source>
</evidence>
<dbReference type="Proteomes" id="UP000799429">
    <property type="component" value="Unassembled WGS sequence"/>
</dbReference>
<accession>A0A9P4VP26</accession>
<gene>
    <name evidence="2" type="ORF">M501DRAFT_1061233</name>
</gene>
<feature type="region of interest" description="Disordered" evidence="1">
    <location>
        <begin position="53"/>
        <end position="101"/>
    </location>
</feature>
<evidence type="ECO:0000313" key="2">
    <source>
        <dbReference type="EMBL" id="KAF2835049.1"/>
    </source>
</evidence>
<proteinExistence type="predicted"/>
<keyword evidence="3" id="KW-1185">Reference proteome</keyword>
<feature type="compositionally biased region" description="Polar residues" evidence="1">
    <location>
        <begin position="64"/>
        <end position="79"/>
    </location>
</feature>
<sequence>MDGEPEYEVIDHLDIHNLSRKHPHAVDGLDIQLQKGSETKSYPLIVTISACPTQRVHSARPPHNETTNPEQVQQTTPIRNPSPPSLQNPHVKTKECPEQSSSIPPFPIDALEIVPAPPHNSQRIPNRTHNTITAASLAPVTLPLSRPMQRPPKHPLPLRNLSPHLPLLLLLLLLRAESMSGAVHLALPGCGAASGARGACGLVVGDVGGAEAPFGQRGAAHYGLEGEGFEGGV</sequence>
<dbReference type="EMBL" id="MU006112">
    <property type="protein sequence ID" value="KAF2835049.1"/>
    <property type="molecule type" value="Genomic_DNA"/>
</dbReference>
<comment type="caution">
    <text evidence="2">The sequence shown here is derived from an EMBL/GenBank/DDBJ whole genome shotgun (WGS) entry which is preliminary data.</text>
</comment>
<dbReference type="AlphaFoldDB" id="A0A9P4VP26"/>
<organism evidence="2 3">
    <name type="scientific">Patellaria atrata CBS 101060</name>
    <dbReference type="NCBI Taxonomy" id="1346257"/>
    <lineage>
        <taxon>Eukaryota</taxon>
        <taxon>Fungi</taxon>
        <taxon>Dikarya</taxon>
        <taxon>Ascomycota</taxon>
        <taxon>Pezizomycotina</taxon>
        <taxon>Dothideomycetes</taxon>
        <taxon>Dothideomycetes incertae sedis</taxon>
        <taxon>Patellariales</taxon>
        <taxon>Patellariaceae</taxon>
        <taxon>Patellaria</taxon>
    </lineage>
</organism>
<protein>
    <submittedName>
        <fullName evidence="2">Uncharacterized protein</fullName>
    </submittedName>
</protein>
<evidence type="ECO:0000256" key="1">
    <source>
        <dbReference type="SAM" id="MobiDB-lite"/>
    </source>
</evidence>
<reference evidence="2" key="1">
    <citation type="journal article" date="2020" name="Stud. Mycol.">
        <title>101 Dothideomycetes genomes: a test case for predicting lifestyles and emergence of pathogens.</title>
        <authorList>
            <person name="Haridas S."/>
            <person name="Albert R."/>
            <person name="Binder M."/>
            <person name="Bloem J."/>
            <person name="Labutti K."/>
            <person name="Salamov A."/>
            <person name="Andreopoulos B."/>
            <person name="Baker S."/>
            <person name="Barry K."/>
            <person name="Bills G."/>
            <person name="Bluhm B."/>
            <person name="Cannon C."/>
            <person name="Castanera R."/>
            <person name="Culley D."/>
            <person name="Daum C."/>
            <person name="Ezra D."/>
            <person name="Gonzalez J."/>
            <person name="Henrissat B."/>
            <person name="Kuo A."/>
            <person name="Liang C."/>
            <person name="Lipzen A."/>
            <person name="Lutzoni F."/>
            <person name="Magnuson J."/>
            <person name="Mondo S."/>
            <person name="Nolan M."/>
            <person name="Ohm R."/>
            <person name="Pangilinan J."/>
            <person name="Park H.-J."/>
            <person name="Ramirez L."/>
            <person name="Alfaro M."/>
            <person name="Sun H."/>
            <person name="Tritt A."/>
            <person name="Yoshinaga Y."/>
            <person name="Zwiers L.-H."/>
            <person name="Turgeon B."/>
            <person name="Goodwin S."/>
            <person name="Spatafora J."/>
            <person name="Crous P."/>
            <person name="Grigoriev I."/>
        </authorList>
    </citation>
    <scope>NUCLEOTIDE SEQUENCE</scope>
    <source>
        <strain evidence="2">CBS 101060</strain>
    </source>
</reference>
<name>A0A9P4VP26_9PEZI</name>